<reference evidence="2 3" key="1">
    <citation type="submission" date="2024-06" db="EMBL/GenBank/DDBJ databases">
        <authorList>
            <person name="Kraege A."/>
            <person name="Thomma B."/>
        </authorList>
    </citation>
    <scope>NUCLEOTIDE SEQUENCE [LARGE SCALE GENOMIC DNA]</scope>
</reference>
<feature type="compositionally biased region" description="Polar residues" evidence="1">
    <location>
        <begin position="1"/>
        <end position="10"/>
    </location>
</feature>
<evidence type="ECO:0000313" key="2">
    <source>
        <dbReference type="EMBL" id="CAL5220344.1"/>
    </source>
</evidence>
<proteinExistence type="predicted"/>
<organism evidence="2 3">
    <name type="scientific">Coccomyxa viridis</name>
    <dbReference type="NCBI Taxonomy" id="1274662"/>
    <lineage>
        <taxon>Eukaryota</taxon>
        <taxon>Viridiplantae</taxon>
        <taxon>Chlorophyta</taxon>
        <taxon>core chlorophytes</taxon>
        <taxon>Trebouxiophyceae</taxon>
        <taxon>Trebouxiophyceae incertae sedis</taxon>
        <taxon>Coccomyxaceae</taxon>
        <taxon>Coccomyxa</taxon>
    </lineage>
</organism>
<comment type="caution">
    <text evidence="2">The sequence shown here is derived from an EMBL/GenBank/DDBJ whole genome shotgun (WGS) entry which is preliminary data.</text>
</comment>
<accession>A0ABP1FK41</accession>
<feature type="region of interest" description="Disordered" evidence="1">
    <location>
        <begin position="293"/>
        <end position="329"/>
    </location>
</feature>
<gene>
    <name evidence="2" type="primary">g2340</name>
    <name evidence="2" type="ORF">VP750_LOCUS2003</name>
</gene>
<evidence type="ECO:0000313" key="3">
    <source>
        <dbReference type="Proteomes" id="UP001497392"/>
    </source>
</evidence>
<name>A0ABP1FK41_9CHLO</name>
<dbReference type="EMBL" id="CAXHTA020000003">
    <property type="protein sequence ID" value="CAL5220344.1"/>
    <property type="molecule type" value="Genomic_DNA"/>
</dbReference>
<feature type="region of interest" description="Disordered" evidence="1">
    <location>
        <begin position="334"/>
        <end position="353"/>
    </location>
</feature>
<feature type="region of interest" description="Disordered" evidence="1">
    <location>
        <begin position="120"/>
        <end position="161"/>
    </location>
</feature>
<sequence length="353" mass="39303">MESTPYVQPTRQRRRCQWRRSSENSLGHADLHATPDVLWGSQAPSGTFGERLTAVDGCLGDWRPSEMHRQSRMELDSTIDMEDPLTSPPSPCARHPSMPSRVRLTRGEDEESACDHWPARDATVFGTSPGNTPMPKRMRRSLASVAEPPEPPRKHGTPDAIPCTPFEFVSGVRGAQTCPGKDFHRLQQAPAKQHRVKAVRRTLDLRNAPGTVLQSRKEPGWRMRRPLIARAKMGRARCLPSPDLLHRHACRPAVETPAPLFSLAEAEATLQPGEPQGYRGLPPLATSLRKRIQEEDQQQANRKLRAVQTPSQGMSTEEGCGGNSWGDKKMHTERIHSMGLSPSARMAGLRLRD</sequence>
<dbReference type="Proteomes" id="UP001497392">
    <property type="component" value="Unassembled WGS sequence"/>
</dbReference>
<feature type="region of interest" description="Disordered" evidence="1">
    <location>
        <begin position="1"/>
        <end position="31"/>
    </location>
</feature>
<keyword evidence="3" id="KW-1185">Reference proteome</keyword>
<protein>
    <submittedName>
        <fullName evidence="2">G2340 protein</fullName>
    </submittedName>
</protein>
<evidence type="ECO:0000256" key="1">
    <source>
        <dbReference type="SAM" id="MobiDB-lite"/>
    </source>
</evidence>